<dbReference type="GO" id="GO:0006508">
    <property type="term" value="P:proteolysis"/>
    <property type="evidence" value="ECO:0007669"/>
    <property type="project" value="UniProtKB-KW"/>
</dbReference>
<evidence type="ECO:0000256" key="2">
    <source>
        <dbReference type="ARBA" id="ARBA00022670"/>
    </source>
</evidence>
<keyword evidence="2" id="KW-0645">Protease</keyword>
<dbReference type="Pfam" id="PF04586">
    <property type="entry name" value="Peptidase_S78"/>
    <property type="match status" value="1"/>
</dbReference>
<comment type="caution">
    <text evidence="5">The sequence shown here is derived from an EMBL/GenBank/DDBJ whole genome shotgun (WGS) entry which is preliminary data.</text>
</comment>
<reference evidence="5 6" key="1">
    <citation type="submission" date="2016-12" db="EMBL/GenBank/DDBJ databases">
        <title>Comparison of Traditional DNA-DNA Hybridization with In Silico Genomic Analysis.</title>
        <authorList>
            <person name="Nicholson A.C."/>
            <person name="Humrighouse B.W."/>
            <person name="Graziano J."/>
            <person name="Lasker B."/>
            <person name="Whitney A.M."/>
            <person name="Mcquiston J.R."/>
        </authorList>
    </citation>
    <scope>NUCLEOTIDE SEQUENCE [LARGE SCALE GENOMIC DNA]</scope>
    <source>
        <strain evidence="5 6">H2240</strain>
    </source>
</reference>
<name>A0A212AA13_9RHOB</name>
<evidence type="ECO:0000313" key="6">
    <source>
        <dbReference type="Proteomes" id="UP000196878"/>
    </source>
</evidence>
<dbReference type="AlphaFoldDB" id="A0A212AA13"/>
<evidence type="ECO:0000256" key="3">
    <source>
        <dbReference type="ARBA" id="ARBA00022801"/>
    </source>
</evidence>
<dbReference type="RefSeq" id="WP_088215773.1">
    <property type="nucleotide sequence ID" value="NZ_NIPW01000024.1"/>
</dbReference>
<dbReference type="NCBIfam" id="TIGR01543">
    <property type="entry name" value="proheadase_HK97"/>
    <property type="match status" value="1"/>
</dbReference>
<gene>
    <name evidence="5" type="ORF">CDV49_12545</name>
</gene>
<organism evidence="5 6">
    <name type="scientific">Haematobacter genomosp. 1</name>
    <dbReference type="NCBI Taxonomy" id="366618"/>
    <lineage>
        <taxon>Bacteria</taxon>
        <taxon>Pseudomonadati</taxon>
        <taxon>Pseudomonadota</taxon>
        <taxon>Alphaproteobacteria</taxon>
        <taxon>Rhodobacterales</taxon>
        <taxon>Paracoccaceae</taxon>
        <taxon>Haematobacter</taxon>
    </lineage>
</organism>
<sequence length="224" mass="24157">MNPKFQNDLRLAPAFSFEVKAEPTGHISGYASTFGGEPDRHGDVVSKGAFARTLDEHRAQGTLPAMLWSHQIESPIGKWLTIEEDPAGLFVVGQINLKTAMGREAFEHIQAGDVGAFSIGYVVPEGGRRYVGKGVFALDEVELAEISIVSVPANRRARITSAKHIGSKAEAISFLREAGLPKAAAARFAAGGFPALSQPEIDHDRALKLVQRIERATLSLRSTK</sequence>
<dbReference type="GO" id="GO:0008233">
    <property type="term" value="F:peptidase activity"/>
    <property type="evidence" value="ECO:0007669"/>
    <property type="project" value="UniProtKB-KW"/>
</dbReference>
<dbReference type="EMBL" id="NIPW01000024">
    <property type="protein sequence ID" value="OWJ76980.1"/>
    <property type="molecule type" value="Genomic_DNA"/>
</dbReference>
<evidence type="ECO:0000313" key="5">
    <source>
        <dbReference type="EMBL" id="OWJ76980.1"/>
    </source>
</evidence>
<accession>A0A212AA13</accession>
<keyword evidence="1" id="KW-1188">Viral release from host cell</keyword>
<dbReference type="OrthoDB" id="9804926at2"/>
<evidence type="ECO:0000256" key="1">
    <source>
        <dbReference type="ARBA" id="ARBA00022612"/>
    </source>
</evidence>
<dbReference type="Proteomes" id="UP000196878">
    <property type="component" value="Unassembled WGS sequence"/>
</dbReference>
<keyword evidence="6" id="KW-1185">Reference proteome</keyword>
<proteinExistence type="predicted"/>
<dbReference type="InterPro" id="IPR006433">
    <property type="entry name" value="Prohead_protease"/>
</dbReference>
<protein>
    <submittedName>
        <fullName evidence="5">Primosome assembly protein PriA</fullName>
    </submittedName>
</protein>
<feature type="domain" description="Prohead serine protease" evidence="4">
    <location>
        <begin position="18"/>
        <end position="163"/>
    </location>
</feature>
<keyword evidence="3" id="KW-0378">Hydrolase</keyword>
<dbReference type="InterPro" id="IPR054613">
    <property type="entry name" value="Peptidase_S78_dom"/>
</dbReference>
<evidence type="ECO:0000259" key="4">
    <source>
        <dbReference type="Pfam" id="PF04586"/>
    </source>
</evidence>
<dbReference type="SUPFAM" id="SSF50789">
    <property type="entry name" value="Herpes virus serine proteinase, assemblin"/>
    <property type="match status" value="1"/>
</dbReference>